<accession>Q2GGB9</accession>
<evidence type="ECO:0000313" key="3">
    <source>
        <dbReference type="Proteomes" id="UP000008320"/>
    </source>
</evidence>
<dbReference type="STRING" id="205920.ECH_0710"/>
<keyword evidence="1" id="KW-0472">Membrane</keyword>
<dbReference type="EMBL" id="CP000236">
    <property type="protein sequence ID" value="ABD44959.1"/>
    <property type="molecule type" value="Genomic_DNA"/>
</dbReference>
<dbReference type="OrthoDB" id="7163283at2"/>
<keyword evidence="3" id="KW-1185">Reference proteome</keyword>
<keyword evidence="1" id="KW-1133">Transmembrane helix</keyword>
<dbReference type="AlphaFoldDB" id="Q2GGB9"/>
<protein>
    <submittedName>
        <fullName evidence="2">Uncharacterized protein</fullName>
    </submittedName>
</protein>
<dbReference type="HOGENOM" id="CLU_531836_0_0_5"/>
<keyword evidence="1" id="KW-0812">Transmembrane</keyword>
<feature type="transmembrane region" description="Helical" evidence="1">
    <location>
        <begin position="6"/>
        <end position="24"/>
    </location>
</feature>
<proteinExistence type="predicted"/>
<evidence type="ECO:0000313" key="2">
    <source>
        <dbReference type="EMBL" id="ABD44959.1"/>
    </source>
</evidence>
<organism evidence="2 3">
    <name type="scientific">Ehrlichia chaffeensis (strain ATCC CRL-10679 / Arkansas)</name>
    <dbReference type="NCBI Taxonomy" id="205920"/>
    <lineage>
        <taxon>Bacteria</taxon>
        <taxon>Pseudomonadati</taxon>
        <taxon>Pseudomonadota</taxon>
        <taxon>Alphaproteobacteria</taxon>
        <taxon>Rickettsiales</taxon>
        <taxon>Anaplasmataceae</taxon>
        <taxon>Ehrlichia</taxon>
    </lineage>
</organism>
<evidence type="ECO:0000256" key="1">
    <source>
        <dbReference type="SAM" id="Phobius"/>
    </source>
</evidence>
<reference evidence="2 3" key="1">
    <citation type="journal article" date="2006" name="PLoS Genet.">
        <title>Comparative genomics of emerging human ehrlichiosis agents.</title>
        <authorList>
            <person name="Dunning Hotopp J.C."/>
            <person name="Lin M."/>
            <person name="Madupu R."/>
            <person name="Crabtree J."/>
            <person name="Angiuoli S.V."/>
            <person name="Eisen J.A."/>
            <person name="Seshadri R."/>
            <person name="Ren Q."/>
            <person name="Wu M."/>
            <person name="Utterback T.R."/>
            <person name="Smith S."/>
            <person name="Lewis M."/>
            <person name="Khouri H."/>
            <person name="Zhang C."/>
            <person name="Niu H."/>
            <person name="Lin Q."/>
            <person name="Ohashi N."/>
            <person name="Zhi N."/>
            <person name="Nelson W."/>
            <person name="Brinkac L.M."/>
            <person name="Dodson R.J."/>
            <person name="Rosovitz M.J."/>
            <person name="Sundaram J."/>
            <person name="Daugherty S.C."/>
            <person name="Davidsen T."/>
            <person name="Durkin A.S."/>
            <person name="Gwinn M."/>
            <person name="Haft D.H."/>
            <person name="Selengut J.D."/>
            <person name="Sullivan S.A."/>
            <person name="Zafar N."/>
            <person name="Zhou L."/>
            <person name="Benahmed F."/>
            <person name="Forberger H."/>
            <person name="Halpin R."/>
            <person name="Mulligan S."/>
            <person name="Robinson J."/>
            <person name="White O."/>
            <person name="Rikihisa Y."/>
            <person name="Tettelin H."/>
        </authorList>
    </citation>
    <scope>NUCLEOTIDE SEQUENCE [LARGE SCALE GENOMIC DNA]</scope>
    <source>
        <strain evidence="3">ATCC CRL-10679 / Arkansas</strain>
    </source>
</reference>
<dbReference type="RefSeq" id="WP_011452769.1">
    <property type="nucleotide sequence ID" value="NC_007799.1"/>
</dbReference>
<dbReference type="Proteomes" id="UP000008320">
    <property type="component" value="Chromosome"/>
</dbReference>
<sequence length="546" mass="60797">MNKTQSLSVLLTCFLIFAAAALLYRFRNDIGGYPYLNVAAILIMAVMAIAMLVTIVHIAMMCSQSYTKIEAALPSIEEGKQVIVFVPLTENTVRRLNFGSEISKIECDGRASILNLGPKREKSIVLKVTRKYGLCSQKTVNVGVDGSRKCAVLFNNQQAAQIEGPGLYCITKFNKNSEKLRSELQDDISMSIEYVETTHAGDLLVYYTYNRRQLTESSMSFLLNKNVEDKSHTASDGGDTITLYEVVLRGLLRSCPSSPTLIFPSDDCQDSEAWVNSGDGRLALSFLLHFSPASILGSADRLKDKTLVQKVRFFRDYIIEKDLNPNDDDLPVLGDKIKYKFFETHDKLSSYRNLENRFTTRGISFFRLLRDQVQGDDIVAGMLALAAHQFRDATEPETRSNMCLRNILNVEGKHDMTEEVRQLFGSGPDSLSGNDPYSIITFASYKLMGLGISPALKFLQPSLGPACTLRELVNGARKYVMDIYWSNIVVPDMALDGVNFGPIEDTCLCTGRDIEIDSSSDDVSLTSEIDVCCFGGCSMNPYSRMR</sequence>
<feature type="transmembrane region" description="Helical" evidence="1">
    <location>
        <begin position="36"/>
        <end position="60"/>
    </location>
</feature>
<gene>
    <name evidence="2" type="ordered locus">ECH_0710</name>
</gene>
<dbReference type="KEGG" id="ech:ECH_0710"/>
<name>Q2GGB9_EHRCR</name>